<proteinExistence type="predicted"/>
<evidence type="ECO:0000313" key="2">
    <source>
        <dbReference type="Proteomes" id="UP000095788"/>
    </source>
</evidence>
<dbReference type="RefSeq" id="WP_155519602.1">
    <property type="nucleotide sequence ID" value="NZ_CZBF01000004.1"/>
</dbReference>
<protein>
    <submittedName>
        <fullName evidence="1">Uncharacterized protein</fullName>
    </submittedName>
</protein>
<dbReference type="Proteomes" id="UP000095788">
    <property type="component" value="Unassembled WGS sequence"/>
</dbReference>
<dbReference type="EMBL" id="CZBF01000004">
    <property type="protein sequence ID" value="CUQ00572.1"/>
    <property type="molecule type" value="Genomic_DNA"/>
</dbReference>
<dbReference type="AlphaFoldDB" id="A0A174SSG6"/>
<accession>A0A174SSG6</accession>
<organism evidence="1 2">
    <name type="scientific">Bacteroides uniformis</name>
    <dbReference type="NCBI Taxonomy" id="820"/>
    <lineage>
        <taxon>Bacteria</taxon>
        <taxon>Pseudomonadati</taxon>
        <taxon>Bacteroidota</taxon>
        <taxon>Bacteroidia</taxon>
        <taxon>Bacteroidales</taxon>
        <taxon>Bacteroidaceae</taxon>
        <taxon>Bacteroides</taxon>
    </lineage>
</organism>
<reference evidence="1 2" key="1">
    <citation type="submission" date="2015-09" db="EMBL/GenBank/DDBJ databases">
        <authorList>
            <consortium name="Pathogen Informatics"/>
        </authorList>
    </citation>
    <scope>NUCLEOTIDE SEQUENCE [LARGE SCALE GENOMIC DNA]</scope>
    <source>
        <strain evidence="1 2">2789STDY5834942</strain>
    </source>
</reference>
<sequence length="45" mass="5554">MVADITPEYRHWNLNYEKRFLKEFAKEQEQFLKDGNKFLKVMKCS</sequence>
<evidence type="ECO:0000313" key="1">
    <source>
        <dbReference type="EMBL" id="CUQ00572.1"/>
    </source>
</evidence>
<name>A0A174SSG6_BACUN</name>
<gene>
    <name evidence="1" type="ORF">ERS852554_02568</name>
</gene>